<dbReference type="RefSeq" id="WP_076481348.1">
    <property type="nucleotide sequence ID" value="NZ_FTNT01000010.1"/>
</dbReference>
<organism evidence="2 3">
    <name type="scientific">Williamsia sterculiae</name>
    <dbReference type="NCBI Taxonomy" id="1344003"/>
    <lineage>
        <taxon>Bacteria</taxon>
        <taxon>Bacillati</taxon>
        <taxon>Actinomycetota</taxon>
        <taxon>Actinomycetes</taxon>
        <taxon>Mycobacteriales</taxon>
        <taxon>Nocardiaceae</taxon>
        <taxon>Williamsia</taxon>
    </lineage>
</organism>
<proteinExistence type="predicted"/>
<evidence type="ECO:0000313" key="3">
    <source>
        <dbReference type="Proteomes" id="UP000186218"/>
    </source>
</evidence>
<sequence>MSDVAEKKRYIDNGWPTSDDGEHEHAVSEFAASVSGALSPFGDIEFPLPADHLPYVHPVTEVNR</sequence>
<feature type="compositionally biased region" description="Basic and acidic residues" evidence="1">
    <location>
        <begin position="1"/>
        <end position="11"/>
    </location>
</feature>
<name>A0A1N7GWE0_9NOCA</name>
<gene>
    <name evidence="2" type="ORF">SAMN05445060_3166</name>
</gene>
<evidence type="ECO:0000256" key="1">
    <source>
        <dbReference type="SAM" id="MobiDB-lite"/>
    </source>
</evidence>
<reference evidence="2 3" key="1">
    <citation type="submission" date="2017-01" db="EMBL/GenBank/DDBJ databases">
        <authorList>
            <person name="Mah S.A."/>
            <person name="Swanson W.J."/>
            <person name="Moy G.W."/>
            <person name="Vacquier V.D."/>
        </authorList>
    </citation>
    <scope>NUCLEOTIDE SEQUENCE [LARGE SCALE GENOMIC DNA]</scope>
    <source>
        <strain evidence="2 3">CPCC 203464</strain>
    </source>
</reference>
<dbReference type="AlphaFoldDB" id="A0A1N7GWE0"/>
<dbReference type="OrthoDB" id="5191634at2"/>
<dbReference type="EMBL" id="FTNT01000010">
    <property type="protein sequence ID" value="SIS16850.1"/>
    <property type="molecule type" value="Genomic_DNA"/>
</dbReference>
<feature type="region of interest" description="Disordered" evidence="1">
    <location>
        <begin position="1"/>
        <end position="24"/>
    </location>
</feature>
<accession>A0A1N7GWE0</accession>
<dbReference type="Proteomes" id="UP000186218">
    <property type="component" value="Unassembled WGS sequence"/>
</dbReference>
<evidence type="ECO:0000313" key="2">
    <source>
        <dbReference type="EMBL" id="SIS16850.1"/>
    </source>
</evidence>
<dbReference type="STRING" id="1344003.SAMN05445060_3166"/>
<keyword evidence="3" id="KW-1185">Reference proteome</keyword>
<protein>
    <submittedName>
        <fullName evidence="2">Uncharacterized protein</fullName>
    </submittedName>
</protein>